<keyword evidence="5 9" id="KW-0653">Protein transport</keyword>
<evidence type="ECO:0000256" key="7">
    <source>
        <dbReference type="ARBA" id="ARBA00023010"/>
    </source>
</evidence>
<keyword evidence="7 9" id="KW-0811">Translocation</keyword>
<keyword evidence="3 9" id="KW-1003">Cell membrane</keyword>
<reference evidence="11" key="2">
    <citation type="submission" date="2021-08" db="EMBL/GenBank/DDBJ databases">
        <authorList>
            <person name="Tani A."/>
            <person name="Ola A."/>
            <person name="Ogura Y."/>
            <person name="Katsura K."/>
            <person name="Hayashi T."/>
        </authorList>
    </citation>
    <scope>NUCLEOTIDE SEQUENCE</scope>
    <source>
        <strain evidence="11">DSM 23674</strain>
    </source>
</reference>
<evidence type="ECO:0000256" key="9">
    <source>
        <dbReference type="HAMAP-Rule" id="MF_00237"/>
    </source>
</evidence>
<accession>A0ABQ4TK28</accession>
<evidence type="ECO:0000256" key="3">
    <source>
        <dbReference type="ARBA" id="ARBA00022475"/>
    </source>
</evidence>
<dbReference type="PANTHER" id="PTHR33162:SF1">
    <property type="entry name" value="SEC-INDEPENDENT PROTEIN TRANSLOCASE PROTEIN TATA, CHLOROPLASTIC"/>
    <property type="match status" value="1"/>
</dbReference>
<keyword evidence="12" id="KW-1185">Reference proteome</keyword>
<dbReference type="EMBL" id="BPRA01000009">
    <property type="protein sequence ID" value="GJE55648.1"/>
    <property type="molecule type" value="Genomic_DNA"/>
</dbReference>
<keyword evidence="8 9" id="KW-0472">Membrane</keyword>
<evidence type="ECO:0000256" key="2">
    <source>
        <dbReference type="ARBA" id="ARBA00022448"/>
    </source>
</evidence>
<dbReference type="HAMAP" id="MF_00237">
    <property type="entry name" value="TatB"/>
    <property type="match status" value="1"/>
</dbReference>
<evidence type="ECO:0000256" key="6">
    <source>
        <dbReference type="ARBA" id="ARBA00022989"/>
    </source>
</evidence>
<dbReference type="RefSeq" id="WP_238231882.1">
    <property type="nucleotide sequence ID" value="NZ_BPRA01000009.1"/>
</dbReference>
<sequence>MLDMSWGEVMLIGGVALIVIGPKDLPKALRTLGQITTKVRRMAGEFQHQFNEAIREAELDDIKRDVADVKRQAESFKPSFNPVDTIRNELKNVVEGRAKASDAKPDLIKPDLMQSTAPSAIAGASDAATERLAQGGSYDVPRPTELSDVVQPEMTDVMRPLAKPDDHKPDDTKPSDGQPS</sequence>
<comment type="similarity">
    <text evidence="9">Belongs to the TatB family.</text>
</comment>
<evidence type="ECO:0000256" key="4">
    <source>
        <dbReference type="ARBA" id="ARBA00022692"/>
    </source>
</evidence>
<evidence type="ECO:0000256" key="8">
    <source>
        <dbReference type="ARBA" id="ARBA00023136"/>
    </source>
</evidence>
<keyword evidence="2 9" id="KW-0813">Transport</keyword>
<dbReference type="Proteomes" id="UP001055101">
    <property type="component" value="Unassembled WGS sequence"/>
</dbReference>
<gene>
    <name evidence="9 11" type="primary">tatB</name>
    <name evidence="11" type="ORF">EKPJFOCH_2143</name>
</gene>
<organism evidence="11 12">
    <name type="scientific">Methylobacterium thuringiense</name>
    <dbReference type="NCBI Taxonomy" id="1003091"/>
    <lineage>
        <taxon>Bacteria</taxon>
        <taxon>Pseudomonadati</taxon>
        <taxon>Pseudomonadota</taxon>
        <taxon>Alphaproteobacteria</taxon>
        <taxon>Hyphomicrobiales</taxon>
        <taxon>Methylobacteriaceae</taxon>
        <taxon>Methylobacterium</taxon>
    </lineage>
</organism>
<evidence type="ECO:0000256" key="1">
    <source>
        <dbReference type="ARBA" id="ARBA00004167"/>
    </source>
</evidence>
<feature type="compositionally biased region" description="Basic and acidic residues" evidence="10">
    <location>
        <begin position="162"/>
        <end position="174"/>
    </location>
</feature>
<comment type="function">
    <text evidence="9">Part of the twin-arginine translocation (Tat) system that transports large folded proteins containing a characteristic twin-arginine motif in their signal peptide across membranes. Together with TatC, TatB is part of a receptor directly interacting with Tat signal peptides. TatB may form an oligomeric binding site that transiently accommodates folded Tat precursor proteins before their translocation.</text>
</comment>
<evidence type="ECO:0000256" key="10">
    <source>
        <dbReference type="SAM" id="MobiDB-lite"/>
    </source>
</evidence>
<comment type="subunit">
    <text evidence="9">The Tat system comprises two distinct complexes: a TatABC complex, containing multiple copies of TatA, TatB and TatC subunits, and a separate TatA complex, containing only TatA subunits. Substrates initially bind to the TatABC complex, which probably triggers association of the separate TatA complex to form the active translocon.</text>
</comment>
<dbReference type="InterPro" id="IPR018448">
    <property type="entry name" value="TatB"/>
</dbReference>
<evidence type="ECO:0000256" key="5">
    <source>
        <dbReference type="ARBA" id="ARBA00022927"/>
    </source>
</evidence>
<dbReference type="InterPro" id="IPR003369">
    <property type="entry name" value="TatA/B/E"/>
</dbReference>
<dbReference type="Gene3D" id="1.20.5.3310">
    <property type="match status" value="1"/>
</dbReference>
<dbReference type="PANTHER" id="PTHR33162">
    <property type="entry name" value="SEC-INDEPENDENT PROTEIN TRANSLOCASE PROTEIN TATA, CHLOROPLASTIC"/>
    <property type="match status" value="1"/>
</dbReference>
<name>A0ABQ4TK28_9HYPH</name>
<dbReference type="NCBIfam" id="TIGR01410">
    <property type="entry name" value="tatB"/>
    <property type="match status" value="1"/>
</dbReference>
<protein>
    <recommendedName>
        <fullName evidence="9">Sec-independent protein translocase protein TatB</fullName>
    </recommendedName>
</protein>
<evidence type="ECO:0000313" key="11">
    <source>
        <dbReference type="EMBL" id="GJE55648.1"/>
    </source>
</evidence>
<dbReference type="Pfam" id="PF02416">
    <property type="entry name" value="TatA_B_E"/>
    <property type="match status" value="1"/>
</dbReference>
<keyword evidence="6 9" id="KW-1133">Transmembrane helix</keyword>
<comment type="subcellular location">
    <subcellularLocation>
        <location evidence="9">Cell membrane</location>
        <topology evidence="9">Single-pass membrane protein</topology>
    </subcellularLocation>
    <subcellularLocation>
        <location evidence="1">Membrane</location>
        <topology evidence="1">Single-pass membrane protein</topology>
    </subcellularLocation>
</comment>
<comment type="caution">
    <text evidence="11">The sequence shown here is derived from an EMBL/GenBank/DDBJ whole genome shotgun (WGS) entry which is preliminary data.</text>
</comment>
<keyword evidence="4 9" id="KW-0812">Transmembrane</keyword>
<dbReference type="PRINTS" id="PR01506">
    <property type="entry name" value="TATBPROTEIN"/>
</dbReference>
<reference evidence="11" key="1">
    <citation type="journal article" date="2021" name="Front. Microbiol.">
        <title>Comprehensive Comparative Genomics and Phenotyping of Methylobacterium Species.</title>
        <authorList>
            <person name="Alessa O."/>
            <person name="Ogura Y."/>
            <person name="Fujitani Y."/>
            <person name="Takami H."/>
            <person name="Hayashi T."/>
            <person name="Sahin N."/>
            <person name="Tani A."/>
        </authorList>
    </citation>
    <scope>NUCLEOTIDE SEQUENCE</scope>
    <source>
        <strain evidence="11">DSM 23674</strain>
    </source>
</reference>
<feature type="region of interest" description="Disordered" evidence="10">
    <location>
        <begin position="120"/>
        <end position="180"/>
    </location>
</feature>
<evidence type="ECO:0000313" key="12">
    <source>
        <dbReference type="Proteomes" id="UP001055101"/>
    </source>
</evidence>
<proteinExistence type="inferred from homology"/>